<protein>
    <submittedName>
        <fullName evidence="1">Uncharacterized protein</fullName>
    </submittedName>
</protein>
<proteinExistence type="predicted"/>
<dbReference type="EMBL" id="KL197729">
    <property type="protein sequence ID" value="KDQ54329.1"/>
    <property type="molecule type" value="Genomic_DNA"/>
</dbReference>
<name>A0A067PHP3_9AGAM</name>
<dbReference type="InParanoid" id="A0A067PHP3"/>
<evidence type="ECO:0000313" key="2">
    <source>
        <dbReference type="Proteomes" id="UP000027265"/>
    </source>
</evidence>
<sequence length="306" mass="33770">MSWTHHTYPSHSAYEASSSHAFNPPVSSYSAVYGAMADQRAGPFPVQPHADASIPYMVQSQDYGALAFPEVAQGHSYYGQQYEAGAQAPAPYSSDVTTPHSVSVPQAPQYTSGPGYIAMPPEYIPPTFRGKVQVPPSDSGAHSRHDRNDESILPFHIDGSDVVFDPKPLDGDLGRITFWSAGANRPGISLQSIEDSRFVLKGANDVVLASRHFPLTTRWQCPGYRHAPFTRGIRVEGRKTMTRVAVLHQVARMVLNFFAILNELNAQIRIGHEQWDVRRLRTARLLIVGLVRAGTGSEWHLEVQLV</sequence>
<organism evidence="1 2">
    <name type="scientific">Jaapia argillacea MUCL 33604</name>
    <dbReference type="NCBI Taxonomy" id="933084"/>
    <lineage>
        <taxon>Eukaryota</taxon>
        <taxon>Fungi</taxon>
        <taxon>Dikarya</taxon>
        <taxon>Basidiomycota</taxon>
        <taxon>Agaricomycotina</taxon>
        <taxon>Agaricomycetes</taxon>
        <taxon>Agaricomycetidae</taxon>
        <taxon>Jaapiales</taxon>
        <taxon>Jaapiaceae</taxon>
        <taxon>Jaapia</taxon>
    </lineage>
</organism>
<accession>A0A067PHP3</accession>
<dbReference type="AlphaFoldDB" id="A0A067PHP3"/>
<keyword evidence="2" id="KW-1185">Reference proteome</keyword>
<dbReference type="Proteomes" id="UP000027265">
    <property type="component" value="Unassembled WGS sequence"/>
</dbReference>
<dbReference type="HOGENOM" id="CLU_946854_0_0_1"/>
<reference evidence="2" key="1">
    <citation type="journal article" date="2014" name="Proc. Natl. Acad. Sci. U.S.A.">
        <title>Extensive sampling of basidiomycete genomes demonstrates inadequacy of the white-rot/brown-rot paradigm for wood decay fungi.</title>
        <authorList>
            <person name="Riley R."/>
            <person name="Salamov A.A."/>
            <person name="Brown D.W."/>
            <person name="Nagy L.G."/>
            <person name="Floudas D."/>
            <person name="Held B.W."/>
            <person name="Levasseur A."/>
            <person name="Lombard V."/>
            <person name="Morin E."/>
            <person name="Otillar R."/>
            <person name="Lindquist E.A."/>
            <person name="Sun H."/>
            <person name="LaButti K.M."/>
            <person name="Schmutz J."/>
            <person name="Jabbour D."/>
            <person name="Luo H."/>
            <person name="Baker S.E."/>
            <person name="Pisabarro A.G."/>
            <person name="Walton J.D."/>
            <person name="Blanchette R.A."/>
            <person name="Henrissat B."/>
            <person name="Martin F."/>
            <person name="Cullen D."/>
            <person name="Hibbett D.S."/>
            <person name="Grigoriev I.V."/>
        </authorList>
    </citation>
    <scope>NUCLEOTIDE SEQUENCE [LARGE SCALE GENOMIC DNA]</scope>
    <source>
        <strain evidence="2">MUCL 33604</strain>
    </source>
</reference>
<gene>
    <name evidence="1" type="ORF">JAAARDRAFT_196683</name>
</gene>
<evidence type="ECO:0000313" key="1">
    <source>
        <dbReference type="EMBL" id="KDQ54329.1"/>
    </source>
</evidence>